<dbReference type="GO" id="GO:0005886">
    <property type="term" value="C:plasma membrane"/>
    <property type="evidence" value="ECO:0007669"/>
    <property type="project" value="UniProtKB-SubCell"/>
</dbReference>
<sequence length="206" mass="23015">MLLTLFFVQLAGLVSPGPDFFYISRRAASSNSRNAIFAAIGISLGVAFWAIVVIFGLGLLVKDVPFLNYLIMILGGSFLGYTGFKMVRVKENAQFDERAFTEKTSAKKEILDGFMINLANAKAVVFFSSILSGYTAQLVNIEDYFSVLAILFFSTLIYFSLVALLFSRQVICKFYAKYNRYIDNGSGLVFLFFGLNLIYNGLLFFV</sequence>
<evidence type="ECO:0000313" key="10">
    <source>
        <dbReference type="Proteomes" id="UP000198883"/>
    </source>
</evidence>
<feature type="transmembrane region" description="Helical" evidence="6">
    <location>
        <begin position="187"/>
        <end position="205"/>
    </location>
</feature>
<keyword evidence="3 6" id="KW-0812">Transmembrane</keyword>
<keyword evidence="11" id="KW-1185">Reference proteome</keyword>
<name>A0A1H7UVQ8_9PAST</name>
<dbReference type="PANTHER" id="PTHR30086">
    <property type="entry name" value="ARGININE EXPORTER PROTEIN ARGO"/>
    <property type="match status" value="1"/>
</dbReference>
<accession>A0A1H7UVQ8</accession>
<evidence type="ECO:0000256" key="1">
    <source>
        <dbReference type="ARBA" id="ARBA00004651"/>
    </source>
</evidence>
<dbReference type="InterPro" id="IPR001123">
    <property type="entry name" value="LeuE-type"/>
</dbReference>
<evidence type="ECO:0000256" key="6">
    <source>
        <dbReference type="SAM" id="Phobius"/>
    </source>
</evidence>
<reference evidence="8" key="4">
    <citation type="journal article" date="2023" name="Front. Microbiol.">
        <title>Phylogeography and host specificity of Pasteurellaceae pathogenic to sea-farmed fish in the north-east Atlantic.</title>
        <authorList>
            <person name="Gulla S."/>
            <person name="Colquhoun D.J."/>
            <person name="Olsen A.B."/>
            <person name="Spilsberg B."/>
            <person name="Lagesen K."/>
            <person name="Aakesson C.P."/>
            <person name="Strom S."/>
            <person name="Manji F."/>
            <person name="Birkbeck T.H."/>
            <person name="Nilsen H.K."/>
        </authorList>
    </citation>
    <scope>NUCLEOTIDE SEQUENCE</scope>
    <source>
        <strain evidence="8">98B1</strain>
    </source>
</reference>
<dbReference type="OrthoDB" id="581870at2"/>
<keyword evidence="2" id="KW-1003">Cell membrane</keyword>
<gene>
    <name evidence="7" type="ORF">QJT92_00160</name>
    <name evidence="8" type="ORF">QJU97_08825</name>
    <name evidence="9" type="ORF">SAMN05444853_10333</name>
</gene>
<dbReference type="Proteomes" id="UP000198883">
    <property type="component" value="Unassembled WGS sequence"/>
</dbReference>
<dbReference type="Proteomes" id="UP001224812">
    <property type="component" value="Unassembled WGS sequence"/>
</dbReference>
<dbReference type="Proteomes" id="UP001231736">
    <property type="component" value="Unassembled WGS sequence"/>
</dbReference>
<evidence type="ECO:0000256" key="3">
    <source>
        <dbReference type="ARBA" id="ARBA00022692"/>
    </source>
</evidence>
<feature type="transmembrane region" description="Helical" evidence="6">
    <location>
        <begin position="110"/>
        <end position="132"/>
    </location>
</feature>
<dbReference type="RefSeq" id="WP_090920199.1">
    <property type="nucleotide sequence ID" value="NZ_CP016180.1"/>
</dbReference>
<reference evidence="7 11" key="3">
    <citation type="journal article" date="2023" name="Front. Microbiol.">
        <title>Phylogeography and host specificity of Pasteurellaceae pathogenic to sea-farmed fish in the north-east Atlantic.</title>
        <authorList>
            <person name="Gulla S."/>
            <person name="Colquhoun D.J."/>
            <person name="Olsen A.B."/>
            <person name="Spilsberg B."/>
            <person name="Lagesen K."/>
            <person name="Aakesson C.P."/>
            <person name="Strom S."/>
            <person name="Manji F."/>
            <person name="Birkbeck T.H."/>
            <person name="Nilsen H.K."/>
        </authorList>
    </citation>
    <scope>NUCLEOTIDE SEQUENCE [LARGE SCALE GENOMIC DNA]</scope>
    <source>
        <strain evidence="7 11">VIO11850</strain>
    </source>
</reference>
<keyword evidence="5 6" id="KW-0472">Membrane</keyword>
<evidence type="ECO:0000313" key="8">
    <source>
        <dbReference type="EMBL" id="MDP8175559.1"/>
    </source>
</evidence>
<evidence type="ECO:0000256" key="4">
    <source>
        <dbReference type="ARBA" id="ARBA00022989"/>
    </source>
</evidence>
<dbReference type="GeneID" id="83545114"/>
<comment type="subcellular location">
    <subcellularLocation>
        <location evidence="1">Cell membrane</location>
        <topology evidence="1">Multi-pass membrane protein</topology>
    </subcellularLocation>
</comment>
<dbReference type="PANTHER" id="PTHR30086:SF19">
    <property type="entry name" value="THREONINE EFFLUX PROTEIN"/>
    <property type="match status" value="1"/>
</dbReference>
<organism evidence="9 10">
    <name type="scientific">Phocoenobacter skyensis</name>
    <dbReference type="NCBI Taxonomy" id="97481"/>
    <lineage>
        <taxon>Bacteria</taxon>
        <taxon>Pseudomonadati</taxon>
        <taxon>Pseudomonadota</taxon>
        <taxon>Gammaproteobacteria</taxon>
        <taxon>Pasteurellales</taxon>
        <taxon>Pasteurellaceae</taxon>
        <taxon>Phocoenobacter</taxon>
    </lineage>
</organism>
<dbReference type="EMBL" id="FOBN01000003">
    <property type="protein sequence ID" value="SEM01041.1"/>
    <property type="molecule type" value="Genomic_DNA"/>
</dbReference>
<keyword evidence="4 6" id="KW-1133">Transmembrane helix</keyword>
<evidence type="ECO:0000313" key="7">
    <source>
        <dbReference type="EMBL" id="MDP8084346.1"/>
    </source>
</evidence>
<reference evidence="10" key="2">
    <citation type="submission" date="2016-10" db="EMBL/GenBank/DDBJ databases">
        <authorList>
            <person name="Varghese N."/>
            <person name="Submissions S."/>
        </authorList>
    </citation>
    <scope>NUCLEOTIDE SEQUENCE [LARGE SCALE GENOMIC DNA]</scope>
    <source>
        <strain evidence="10">DSM 24204</strain>
    </source>
</reference>
<dbReference type="EMBL" id="JASAYT010000030">
    <property type="protein sequence ID" value="MDP8175559.1"/>
    <property type="molecule type" value="Genomic_DNA"/>
</dbReference>
<dbReference type="GO" id="GO:0015171">
    <property type="term" value="F:amino acid transmembrane transporter activity"/>
    <property type="evidence" value="ECO:0007669"/>
    <property type="project" value="TreeGrafter"/>
</dbReference>
<feature type="transmembrane region" description="Helical" evidence="6">
    <location>
        <begin position="144"/>
        <end position="166"/>
    </location>
</feature>
<feature type="transmembrane region" description="Helical" evidence="6">
    <location>
        <begin position="35"/>
        <end position="60"/>
    </location>
</feature>
<dbReference type="STRING" id="97481.SAMN05444853_10333"/>
<feature type="transmembrane region" description="Helical" evidence="6">
    <location>
        <begin position="6"/>
        <end position="23"/>
    </location>
</feature>
<protein>
    <submittedName>
        <fullName evidence="7">LysE family transporter</fullName>
    </submittedName>
    <submittedName>
        <fullName evidence="9">Threonine/homoserine/homoserine lactone efflux protein</fullName>
    </submittedName>
</protein>
<evidence type="ECO:0000313" key="9">
    <source>
        <dbReference type="EMBL" id="SEM01041.1"/>
    </source>
</evidence>
<dbReference type="AlphaFoldDB" id="A0A1H7UVQ8"/>
<proteinExistence type="predicted"/>
<evidence type="ECO:0000256" key="2">
    <source>
        <dbReference type="ARBA" id="ARBA00022475"/>
    </source>
</evidence>
<reference evidence="9" key="1">
    <citation type="submission" date="2016-10" db="EMBL/GenBank/DDBJ databases">
        <authorList>
            <person name="de Groot N.N."/>
        </authorList>
    </citation>
    <scope>NUCLEOTIDE SEQUENCE [LARGE SCALE GENOMIC DNA]</scope>
    <source>
        <strain evidence="9">DSM 24204</strain>
    </source>
</reference>
<feature type="transmembrane region" description="Helical" evidence="6">
    <location>
        <begin position="66"/>
        <end position="84"/>
    </location>
</feature>
<dbReference type="Pfam" id="PF01810">
    <property type="entry name" value="LysE"/>
    <property type="match status" value="1"/>
</dbReference>
<dbReference type="EMBL" id="JASAVS010000001">
    <property type="protein sequence ID" value="MDP8084346.1"/>
    <property type="molecule type" value="Genomic_DNA"/>
</dbReference>
<evidence type="ECO:0000256" key="5">
    <source>
        <dbReference type="ARBA" id="ARBA00023136"/>
    </source>
</evidence>
<evidence type="ECO:0000313" key="11">
    <source>
        <dbReference type="Proteomes" id="UP001224812"/>
    </source>
</evidence>